<dbReference type="GO" id="GO:0045296">
    <property type="term" value="F:cadherin binding"/>
    <property type="evidence" value="ECO:0007669"/>
    <property type="project" value="TreeGrafter"/>
</dbReference>
<dbReference type="FunFam" id="2.60.40.60:FF:000019">
    <property type="entry name" value="Cadherin 2"/>
    <property type="match status" value="1"/>
</dbReference>
<evidence type="ECO:0000256" key="4">
    <source>
        <dbReference type="ARBA" id="ARBA00022490"/>
    </source>
</evidence>
<feature type="domain" description="Cadherin" evidence="15">
    <location>
        <begin position="135"/>
        <end position="246"/>
    </location>
</feature>
<evidence type="ECO:0000256" key="7">
    <source>
        <dbReference type="ARBA" id="ARBA00022737"/>
    </source>
</evidence>
<evidence type="ECO:0000259" key="15">
    <source>
        <dbReference type="PROSITE" id="PS50268"/>
    </source>
</evidence>
<feature type="chain" id="PRO_5028006738" evidence="14">
    <location>
        <begin position="21"/>
        <end position="823"/>
    </location>
</feature>
<dbReference type="GO" id="GO:0005912">
    <property type="term" value="C:adherens junction"/>
    <property type="evidence" value="ECO:0007669"/>
    <property type="project" value="TreeGrafter"/>
</dbReference>
<proteinExistence type="predicted"/>
<dbReference type="GO" id="GO:0016339">
    <property type="term" value="P:calcium-dependent cell-cell adhesion via plasma membrane cell adhesion molecules"/>
    <property type="evidence" value="ECO:0007669"/>
    <property type="project" value="TreeGrafter"/>
</dbReference>
<dbReference type="InterPro" id="IPR002126">
    <property type="entry name" value="Cadherin-like_dom"/>
</dbReference>
<dbReference type="GO" id="GO:0044331">
    <property type="term" value="P:cell-cell adhesion mediated by cadherin"/>
    <property type="evidence" value="ECO:0007669"/>
    <property type="project" value="TreeGrafter"/>
</dbReference>
<dbReference type="RefSeq" id="XP_034067020.1">
    <property type="nucleotide sequence ID" value="XM_034211129.1"/>
</dbReference>
<sequence>MEITRPRLFLILCLLVHSSSLKILKRQKRNWIIDSFTIREDHEGGFPYELGPLHVENKFSFLKIHGQGVEEEPKNILKLNEITGMLTVHGPVDYERFRVLKLTFQAYDQEKNEIDAQLGVEILIIDANDNPPMFEHDRYEVSIEESTPQGTEFTTIKANDDDSTENNRLFDFKIISVIPDPFDLEFYLTQFESTATVSFKGCLDHEKADAYIIKVEAKDRGEEVQLSSFATIIINIEDGNNHLPVITGQSGTGRVKEGEENVLVKRLQVTDRDTKGTSAWRAKYQIKGDENRNFKITTDPETNEGLLYVEKPLDYEESHEKHLNISVQNEAPYYSCKVERRSTTGLWKVNTIGSNTLTLSTTKVTVIVEDVNDPPIFDMTNKHVTVAENTKAGLYLATFAATDPDASSASTIVYTKGDDPADWVTVDPRTGNITTTKIIDRESHFVKDNMYKVTTYAADNGLPPMTGTATLNIHITDENDNVPQLTETTLDICQSDGLSQANITAFDLDQDPFGGPFSFKLQEKEKGKWKIDPTQGYTTKLVKELTVHSGEYDLVLKVSGLQGEEAVYNLSVIVCNCVDITKPNCRIRKTMGSGVGGGVLGIIFLSMLLLSAVLLLVFLLKCKNEHKPMPDNNDSGSGHLITSNIEKPGTDCNVELGYGRKDIKLPRRPSKRKPSIDAGGQHVTNQQWDYFYRLKMEQRYQRWCSWHEDWARHGGSSADQEISVMQHTMILNLLQDKLYALSAPEEELGDYDLHNYTEEGDEKHNFDLDAISIPDIPFDPELDMDLDFRFDTLASICLSRDHAYSTKPEPQRFEKQQSFKWKV</sequence>
<dbReference type="GO" id="GO:0060027">
    <property type="term" value="P:convergent extension involved in gastrulation"/>
    <property type="evidence" value="ECO:0007669"/>
    <property type="project" value="UniProtKB-ARBA"/>
</dbReference>
<dbReference type="PANTHER" id="PTHR24027:SF433">
    <property type="entry name" value="CADHERIN 27-RELATED"/>
    <property type="match status" value="1"/>
</dbReference>
<evidence type="ECO:0000256" key="12">
    <source>
        <dbReference type="PROSITE-ProRule" id="PRU00043"/>
    </source>
</evidence>
<dbReference type="FunFam" id="2.60.40.60:FF:000095">
    <property type="entry name" value="Cadherin 13"/>
    <property type="match status" value="1"/>
</dbReference>
<dbReference type="KEGG" id="gacu:117543077"/>
<dbReference type="InterPro" id="IPR015919">
    <property type="entry name" value="Cadherin-like_sf"/>
</dbReference>
<dbReference type="GO" id="GO:0034332">
    <property type="term" value="P:adherens junction organization"/>
    <property type="evidence" value="ECO:0007669"/>
    <property type="project" value="TreeGrafter"/>
</dbReference>
<dbReference type="Proteomes" id="UP000515161">
    <property type="component" value="Unplaced"/>
</dbReference>
<dbReference type="GO" id="GO:0005509">
    <property type="term" value="F:calcium ion binding"/>
    <property type="evidence" value="ECO:0007669"/>
    <property type="project" value="UniProtKB-UniRule"/>
</dbReference>
<evidence type="ECO:0000256" key="5">
    <source>
        <dbReference type="ARBA" id="ARBA00022723"/>
    </source>
</evidence>
<protein>
    <submittedName>
        <fullName evidence="17">Cadherin-4-like isoform X1</fullName>
    </submittedName>
</protein>
<feature type="signal peptide" evidence="14">
    <location>
        <begin position="1"/>
        <end position="20"/>
    </location>
</feature>
<dbReference type="GO" id="GO:0016477">
    <property type="term" value="P:cell migration"/>
    <property type="evidence" value="ECO:0007669"/>
    <property type="project" value="TreeGrafter"/>
</dbReference>
<dbReference type="GeneID" id="117543077"/>
<comment type="subcellular location">
    <subcellularLocation>
        <location evidence="1">Cell membrane</location>
    </subcellularLocation>
    <subcellularLocation>
        <location evidence="2">Cytoplasm</location>
    </subcellularLocation>
</comment>
<dbReference type="PROSITE" id="PS00232">
    <property type="entry name" value="CADHERIN_1"/>
    <property type="match status" value="2"/>
</dbReference>
<dbReference type="GO" id="GO:0008013">
    <property type="term" value="F:beta-catenin binding"/>
    <property type="evidence" value="ECO:0007669"/>
    <property type="project" value="TreeGrafter"/>
</dbReference>
<dbReference type="OrthoDB" id="9045962at2759"/>
<evidence type="ECO:0000256" key="9">
    <source>
        <dbReference type="ARBA" id="ARBA00022889"/>
    </source>
</evidence>
<keyword evidence="3" id="KW-1003">Cell membrane</keyword>
<dbReference type="PROSITE" id="PS50268">
    <property type="entry name" value="CADHERIN_2"/>
    <property type="match status" value="4"/>
</dbReference>
<dbReference type="SMART" id="SM00112">
    <property type="entry name" value="CA"/>
    <property type="match status" value="5"/>
</dbReference>
<keyword evidence="16" id="KW-1185">Reference proteome</keyword>
<dbReference type="InterPro" id="IPR039808">
    <property type="entry name" value="Cadherin"/>
</dbReference>
<keyword evidence="5" id="KW-0479">Metal-binding</keyword>
<feature type="transmembrane region" description="Helical" evidence="13">
    <location>
        <begin position="595"/>
        <end position="620"/>
    </location>
</feature>
<accession>A0A6P8U795</accession>
<dbReference type="GO" id="GO:0000902">
    <property type="term" value="P:cell morphogenesis"/>
    <property type="evidence" value="ECO:0007669"/>
    <property type="project" value="TreeGrafter"/>
</dbReference>
<gene>
    <name evidence="17" type="primary">LOC117543077</name>
</gene>
<keyword evidence="13" id="KW-0812">Transmembrane</keyword>
<keyword evidence="11" id="KW-0325">Glycoprotein</keyword>
<evidence type="ECO:0000313" key="16">
    <source>
        <dbReference type="Proteomes" id="UP000515161"/>
    </source>
</evidence>
<organism evidence="16 17">
    <name type="scientific">Gymnodraco acuticeps</name>
    <name type="common">Antarctic dragonfish</name>
    <dbReference type="NCBI Taxonomy" id="8218"/>
    <lineage>
        <taxon>Eukaryota</taxon>
        <taxon>Metazoa</taxon>
        <taxon>Chordata</taxon>
        <taxon>Craniata</taxon>
        <taxon>Vertebrata</taxon>
        <taxon>Euteleostomi</taxon>
        <taxon>Actinopterygii</taxon>
        <taxon>Neopterygii</taxon>
        <taxon>Teleostei</taxon>
        <taxon>Neoteleostei</taxon>
        <taxon>Acanthomorphata</taxon>
        <taxon>Eupercaria</taxon>
        <taxon>Perciformes</taxon>
        <taxon>Notothenioidei</taxon>
        <taxon>Bathydraconidae</taxon>
        <taxon>Gymnodraco</taxon>
    </lineage>
</organism>
<evidence type="ECO:0000256" key="11">
    <source>
        <dbReference type="ARBA" id="ARBA00023180"/>
    </source>
</evidence>
<reference evidence="17" key="1">
    <citation type="submission" date="2025-08" db="UniProtKB">
        <authorList>
            <consortium name="RefSeq"/>
        </authorList>
    </citation>
    <scope>IDENTIFICATION</scope>
</reference>
<keyword evidence="9" id="KW-0130">Cell adhesion</keyword>
<keyword evidence="6 14" id="KW-0732">Signal</keyword>
<dbReference type="GO" id="GO:0007156">
    <property type="term" value="P:homophilic cell adhesion via plasma membrane adhesion molecules"/>
    <property type="evidence" value="ECO:0007669"/>
    <property type="project" value="InterPro"/>
</dbReference>
<evidence type="ECO:0000256" key="13">
    <source>
        <dbReference type="SAM" id="Phobius"/>
    </source>
</evidence>
<evidence type="ECO:0000256" key="2">
    <source>
        <dbReference type="ARBA" id="ARBA00004496"/>
    </source>
</evidence>
<dbReference type="InParanoid" id="A0A6P8U795"/>
<dbReference type="InterPro" id="IPR020894">
    <property type="entry name" value="Cadherin_CS"/>
</dbReference>
<keyword evidence="13" id="KW-1133">Transmembrane helix</keyword>
<dbReference type="SUPFAM" id="SSF49313">
    <property type="entry name" value="Cadherin-like"/>
    <property type="match status" value="5"/>
</dbReference>
<dbReference type="GO" id="GO:0016342">
    <property type="term" value="C:catenin complex"/>
    <property type="evidence" value="ECO:0007669"/>
    <property type="project" value="TreeGrafter"/>
</dbReference>
<evidence type="ECO:0000256" key="6">
    <source>
        <dbReference type="ARBA" id="ARBA00022729"/>
    </source>
</evidence>
<evidence type="ECO:0000256" key="8">
    <source>
        <dbReference type="ARBA" id="ARBA00022837"/>
    </source>
</evidence>
<dbReference type="GO" id="GO:0007043">
    <property type="term" value="P:cell-cell junction assembly"/>
    <property type="evidence" value="ECO:0007669"/>
    <property type="project" value="TreeGrafter"/>
</dbReference>
<dbReference type="PANTHER" id="PTHR24027">
    <property type="entry name" value="CADHERIN-23"/>
    <property type="match status" value="1"/>
</dbReference>
<dbReference type="CDD" id="cd11304">
    <property type="entry name" value="Cadherin_repeat"/>
    <property type="match status" value="4"/>
</dbReference>
<evidence type="ECO:0000256" key="1">
    <source>
        <dbReference type="ARBA" id="ARBA00004236"/>
    </source>
</evidence>
<evidence type="ECO:0000256" key="10">
    <source>
        <dbReference type="ARBA" id="ARBA00023136"/>
    </source>
</evidence>
<name>A0A6P8U795_GYMAC</name>
<feature type="domain" description="Cadherin" evidence="15">
    <location>
        <begin position="62"/>
        <end position="134"/>
    </location>
</feature>
<keyword evidence="7" id="KW-0677">Repeat</keyword>
<dbReference type="AlphaFoldDB" id="A0A6P8U795"/>
<keyword evidence="10 13" id="KW-0472">Membrane</keyword>
<dbReference type="FunFam" id="2.60.40.60:FF:000011">
    <property type="entry name" value="Cadherin 1"/>
    <property type="match status" value="1"/>
</dbReference>
<evidence type="ECO:0000256" key="14">
    <source>
        <dbReference type="SAM" id="SignalP"/>
    </source>
</evidence>
<dbReference type="Pfam" id="PF00028">
    <property type="entry name" value="Cadherin"/>
    <property type="match status" value="3"/>
</dbReference>
<keyword evidence="8 12" id="KW-0106">Calcium</keyword>
<dbReference type="PRINTS" id="PR00205">
    <property type="entry name" value="CADHERIN"/>
</dbReference>
<feature type="domain" description="Cadherin" evidence="15">
    <location>
        <begin position="378"/>
        <end position="485"/>
    </location>
</feature>
<evidence type="ECO:0000313" key="17">
    <source>
        <dbReference type="RefSeq" id="XP_034067020.1"/>
    </source>
</evidence>
<evidence type="ECO:0000256" key="3">
    <source>
        <dbReference type="ARBA" id="ARBA00022475"/>
    </source>
</evidence>
<feature type="domain" description="Cadherin" evidence="15">
    <location>
        <begin position="264"/>
        <end position="377"/>
    </location>
</feature>
<dbReference type="Gene3D" id="2.60.40.60">
    <property type="entry name" value="Cadherins"/>
    <property type="match status" value="5"/>
</dbReference>
<dbReference type="GO" id="GO:0005737">
    <property type="term" value="C:cytoplasm"/>
    <property type="evidence" value="ECO:0007669"/>
    <property type="project" value="UniProtKB-SubCell"/>
</dbReference>
<keyword evidence="4" id="KW-0963">Cytoplasm</keyword>